<reference evidence="1 2" key="1">
    <citation type="journal article" date="2022" name="Genome Biol. Evol.">
        <title>The Spruce Budworm Genome: Reconstructing the Evolutionary History of Antifreeze Proteins.</title>
        <authorList>
            <person name="Beliveau C."/>
            <person name="Gagne P."/>
            <person name="Picq S."/>
            <person name="Vernygora O."/>
            <person name="Keeling C.I."/>
            <person name="Pinkney K."/>
            <person name="Doucet D."/>
            <person name="Wen F."/>
            <person name="Johnston J.S."/>
            <person name="Maaroufi H."/>
            <person name="Boyle B."/>
            <person name="Laroche J."/>
            <person name="Dewar K."/>
            <person name="Juretic N."/>
            <person name="Blackburn G."/>
            <person name="Nisole A."/>
            <person name="Brunet B."/>
            <person name="Brandao M."/>
            <person name="Lumley L."/>
            <person name="Duan J."/>
            <person name="Quan G."/>
            <person name="Lucarotti C.J."/>
            <person name="Roe A.D."/>
            <person name="Sperling F.A.H."/>
            <person name="Levesque R.C."/>
            <person name="Cusson M."/>
        </authorList>
    </citation>
    <scope>NUCLEOTIDE SEQUENCE [LARGE SCALE GENOMIC DNA]</scope>
    <source>
        <strain evidence="1">Glfc:IPQL:Cfum</strain>
    </source>
</reference>
<feature type="non-terminal residue" evidence="1">
    <location>
        <position position="1"/>
    </location>
</feature>
<comment type="caution">
    <text evidence="1">The sequence shown here is derived from an EMBL/GenBank/DDBJ whole genome shotgun (WGS) entry which is preliminary data.</text>
</comment>
<accession>A0ACC0JB11</accession>
<dbReference type="EMBL" id="CM046113">
    <property type="protein sequence ID" value="KAI8421287.1"/>
    <property type="molecule type" value="Genomic_DNA"/>
</dbReference>
<organism evidence="1 2">
    <name type="scientific">Choristoneura fumiferana</name>
    <name type="common">Spruce budworm moth</name>
    <name type="synonym">Archips fumiferana</name>
    <dbReference type="NCBI Taxonomy" id="7141"/>
    <lineage>
        <taxon>Eukaryota</taxon>
        <taxon>Metazoa</taxon>
        <taxon>Ecdysozoa</taxon>
        <taxon>Arthropoda</taxon>
        <taxon>Hexapoda</taxon>
        <taxon>Insecta</taxon>
        <taxon>Pterygota</taxon>
        <taxon>Neoptera</taxon>
        <taxon>Endopterygota</taxon>
        <taxon>Lepidoptera</taxon>
        <taxon>Glossata</taxon>
        <taxon>Ditrysia</taxon>
        <taxon>Tortricoidea</taxon>
        <taxon>Tortricidae</taxon>
        <taxon>Tortricinae</taxon>
        <taxon>Choristoneura</taxon>
    </lineage>
</organism>
<evidence type="ECO:0000313" key="1">
    <source>
        <dbReference type="EMBL" id="KAI8421287.1"/>
    </source>
</evidence>
<protein>
    <submittedName>
        <fullName evidence="1">Uncharacterized protein</fullName>
    </submittedName>
</protein>
<name>A0ACC0JB11_CHOFU</name>
<dbReference type="Proteomes" id="UP001064048">
    <property type="component" value="Chromosome 13"/>
</dbReference>
<gene>
    <name evidence="1" type="ORF">MSG28_008324</name>
</gene>
<keyword evidence="2" id="KW-1185">Reference proteome</keyword>
<sequence>IEEQSITIPSIYHAIGPNPCLCPRQGPMVQKSCSPIYHILQHFDNKDFCETVIEANIEKTPQQNDVKEELDKVIEDEITSVNMVLNVTTALAEKTLHQMVVCGYALIGHDPAQAVSAVVAMKDMIKTRLKPIYEQKKDVYGLLKLCGHDHDTLKKSPLIKSAMMDVTGKLIDGVVELTKLMAHGAMHEACLIEVIKSVEDEAFDLVRNVRDCAFGNKTLDAEARNFIKENNATVLDITPIFHPIDGNKKEVVEMKDLLRRMLNDDNGKDLDKRFKKKLKKLQKDLTSVDKNVISNDVKTVDK</sequence>
<proteinExistence type="predicted"/>
<evidence type="ECO:0000313" key="2">
    <source>
        <dbReference type="Proteomes" id="UP001064048"/>
    </source>
</evidence>